<proteinExistence type="predicted"/>
<dbReference type="Proteomes" id="UP001417504">
    <property type="component" value="Unassembled WGS sequence"/>
</dbReference>
<name>A0AAP0EQJ6_9MAGN</name>
<organism evidence="2 3">
    <name type="scientific">Stephania japonica</name>
    <dbReference type="NCBI Taxonomy" id="461633"/>
    <lineage>
        <taxon>Eukaryota</taxon>
        <taxon>Viridiplantae</taxon>
        <taxon>Streptophyta</taxon>
        <taxon>Embryophyta</taxon>
        <taxon>Tracheophyta</taxon>
        <taxon>Spermatophyta</taxon>
        <taxon>Magnoliopsida</taxon>
        <taxon>Ranunculales</taxon>
        <taxon>Menispermaceae</taxon>
        <taxon>Menispermoideae</taxon>
        <taxon>Cissampelideae</taxon>
        <taxon>Stephania</taxon>
    </lineage>
</organism>
<reference evidence="2 3" key="1">
    <citation type="submission" date="2024-01" db="EMBL/GenBank/DDBJ databases">
        <title>Genome assemblies of Stephania.</title>
        <authorList>
            <person name="Yang L."/>
        </authorList>
    </citation>
    <scope>NUCLEOTIDE SEQUENCE [LARGE SCALE GENOMIC DNA]</scope>
    <source>
        <strain evidence="2">QJT</strain>
        <tissue evidence="2">Leaf</tissue>
    </source>
</reference>
<gene>
    <name evidence="2" type="ORF">Sjap_021952</name>
</gene>
<comment type="caution">
    <text evidence="2">The sequence shown here is derived from an EMBL/GenBank/DDBJ whole genome shotgun (WGS) entry which is preliminary data.</text>
</comment>
<keyword evidence="1" id="KW-0732">Signal</keyword>
<feature type="chain" id="PRO_5043002801" evidence="1">
    <location>
        <begin position="25"/>
        <end position="54"/>
    </location>
</feature>
<accession>A0AAP0EQJ6</accession>
<evidence type="ECO:0000313" key="2">
    <source>
        <dbReference type="EMBL" id="KAK9096455.1"/>
    </source>
</evidence>
<feature type="signal peptide" evidence="1">
    <location>
        <begin position="1"/>
        <end position="24"/>
    </location>
</feature>
<dbReference type="EMBL" id="JBBNAE010000009">
    <property type="protein sequence ID" value="KAK9096455.1"/>
    <property type="molecule type" value="Genomic_DNA"/>
</dbReference>
<evidence type="ECO:0000313" key="3">
    <source>
        <dbReference type="Proteomes" id="UP001417504"/>
    </source>
</evidence>
<keyword evidence="3" id="KW-1185">Reference proteome</keyword>
<dbReference type="AlphaFoldDB" id="A0AAP0EQJ6"/>
<sequence length="54" mass="6018">MIGKTSLFLLLCAVPIFHDNTVLSNEVFFGCNCNIFCKTMKCIGSNFFQPVDPV</sequence>
<evidence type="ECO:0000256" key="1">
    <source>
        <dbReference type="SAM" id="SignalP"/>
    </source>
</evidence>
<protein>
    <submittedName>
        <fullName evidence="2">Uncharacterized protein</fullName>
    </submittedName>
</protein>